<dbReference type="SUPFAM" id="SSF101801">
    <property type="entry name" value="Surface presentation of antigens (SPOA)"/>
    <property type="match status" value="1"/>
</dbReference>
<dbReference type="Gene3D" id="2.30.330.10">
    <property type="entry name" value="SpoA-like"/>
    <property type="match status" value="1"/>
</dbReference>
<dbReference type="EMBL" id="BAPF01000059">
    <property type="protein sequence ID" value="GBQ86363.1"/>
    <property type="molecule type" value="Genomic_DNA"/>
</dbReference>
<keyword evidence="6" id="KW-0145">Chemotaxis</keyword>
<dbReference type="CDD" id="cd17908">
    <property type="entry name" value="FliM"/>
    <property type="match status" value="1"/>
</dbReference>
<protein>
    <recommendedName>
        <fullName evidence="4">Flagellar motor switch protein FliM</fullName>
    </recommendedName>
</protein>
<keyword evidence="9" id="KW-0472">Membrane</keyword>
<evidence type="ECO:0000256" key="4">
    <source>
        <dbReference type="ARBA" id="ARBA00021898"/>
    </source>
</evidence>
<dbReference type="PANTHER" id="PTHR30034:SF3">
    <property type="entry name" value="FLAGELLAR MOTOR SWITCH PROTEIN FLIM"/>
    <property type="match status" value="1"/>
</dbReference>
<feature type="region of interest" description="Disordered" evidence="12">
    <location>
        <begin position="1"/>
        <end position="22"/>
    </location>
</feature>
<organism evidence="14 15">
    <name type="scientific">Acetobacter malorum DSM 14337</name>
    <dbReference type="NCBI Taxonomy" id="1307910"/>
    <lineage>
        <taxon>Bacteria</taxon>
        <taxon>Pseudomonadati</taxon>
        <taxon>Pseudomonadota</taxon>
        <taxon>Alphaproteobacteria</taxon>
        <taxon>Acetobacterales</taxon>
        <taxon>Acetobacteraceae</taxon>
        <taxon>Acetobacter</taxon>
    </lineage>
</organism>
<evidence type="ECO:0000256" key="9">
    <source>
        <dbReference type="ARBA" id="ARBA00023136"/>
    </source>
</evidence>
<evidence type="ECO:0000313" key="15">
    <source>
        <dbReference type="Proteomes" id="UP001065047"/>
    </source>
</evidence>
<dbReference type="Gene3D" id="3.40.1550.10">
    <property type="entry name" value="CheC-like"/>
    <property type="match status" value="1"/>
</dbReference>
<feature type="domain" description="Flagellar motor switch protein FliN-like C-terminal" evidence="13">
    <location>
        <begin position="264"/>
        <end position="335"/>
    </location>
</feature>
<proteinExistence type="inferred from homology"/>
<comment type="function">
    <text evidence="11">FliM is one of three proteins (FliG, FliN, FliM) that forms the rotor-mounted switch complex (C ring), located at the base of the basal body. This complex interacts with the CheY and CheZ chemotaxis proteins, in addition to contacting components of the motor that determine the direction of flagellar rotation.</text>
</comment>
<dbReference type="SUPFAM" id="SSF103039">
    <property type="entry name" value="CheC-like"/>
    <property type="match status" value="1"/>
</dbReference>
<comment type="caution">
    <text evidence="14">The sequence shown here is derived from an EMBL/GenBank/DDBJ whole genome shotgun (WGS) entry which is preliminary data.</text>
</comment>
<comment type="subcellular location">
    <subcellularLocation>
        <location evidence="1">Bacterial flagellum basal body</location>
    </subcellularLocation>
    <subcellularLocation>
        <location evidence="2">Cell inner membrane</location>
        <topology evidence="2">Peripheral membrane protein</topology>
    </subcellularLocation>
</comment>
<evidence type="ECO:0000256" key="2">
    <source>
        <dbReference type="ARBA" id="ARBA00004417"/>
    </source>
</evidence>
<keyword evidence="15" id="KW-1185">Reference proteome</keyword>
<evidence type="ECO:0000256" key="7">
    <source>
        <dbReference type="ARBA" id="ARBA00022519"/>
    </source>
</evidence>
<dbReference type="PANTHER" id="PTHR30034">
    <property type="entry name" value="FLAGELLAR MOTOR SWITCH PROTEIN FLIM"/>
    <property type="match status" value="1"/>
</dbReference>
<evidence type="ECO:0000256" key="12">
    <source>
        <dbReference type="SAM" id="MobiDB-lite"/>
    </source>
</evidence>
<evidence type="ECO:0000259" key="13">
    <source>
        <dbReference type="Pfam" id="PF01052"/>
    </source>
</evidence>
<dbReference type="Pfam" id="PF02154">
    <property type="entry name" value="FliM"/>
    <property type="match status" value="1"/>
</dbReference>
<evidence type="ECO:0000256" key="1">
    <source>
        <dbReference type="ARBA" id="ARBA00004117"/>
    </source>
</evidence>
<evidence type="ECO:0000256" key="5">
    <source>
        <dbReference type="ARBA" id="ARBA00022475"/>
    </source>
</evidence>
<accession>A0ABQ0Q0T5</accession>
<dbReference type="InterPro" id="IPR001689">
    <property type="entry name" value="Flag_FliM"/>
</dbReference>
<evidence type="ECO:0000256" key="10">
    <source>
        <dbReference type="ARBA" id="ARBA00023143"/>
    </source>
</evidence>
<dbReference type="GeneID" id="29557120"/>
<keyword evidence="5" id="KW-1003">Cell membrane</keyword>
<name>A0ABQ0Q0T5_9PROT</name>
<feature type="compositionally biased region" description="Polar residues" evidence="12">
    <location>
        <begin position="362"/>
        <end position="374"/>
    </location>
</feature>
<dbReference type="InterPro" id="IPR036429">
    <property type="entry name" value="SpoA-like_sf"/>
</dbReference>
<evidence type="ECO:0000256" key="8">
    <source>
        <dbReference type="ARBA" id="ARBA00022779"/>
    </source>
</evidence>
<evidence type="ECO:0000313" key="14">
    <source>
        <dbReference type="EMBL" id="GBQ86363.1"/>
    </source>
</evidence>
<dbReference type="Proteomes" id="UP001065047">
    <property type="component" value="Unassembled WGS sequence"/>
</dbReference>
<dbReference type="RefSeq" id="WP_061505726.1">
    <property type="nucleotide sequence ID" value="NZ_BAPF01000059.1"/>
</dbReference>
<evidence type="ECO:0000256" key="11">
    <source>
        <dbReference type="ARBA" id="ARBA00025044"/>
    </source>
</evidence>
<keyword evidence="8" id="KW-0283">Flagellar rotation</keyword>
<keyword evidence="10" id="KW-0975">Bacterial flagellum</keyword>
<reference evidence="14" key="1">
    <citation type="submission" date="2013-04" db="EMBL/GenBank/DDBJ databases">
        <title>The genome sequencing project of 58 acetic acid bacteria.</title>
        <authorList>
            <person name="Okamoto-Kainuma A."/>
            <person name="Ishikawa M."/>
            <person name="Umino S."/>
            <person name="Koizumi Y."/>
            <person name="Shiwa Y."/>
            <person name="Yoshikawa H."/>
            <person name="Matsutani M."/>
            <person name="Matsushita K."/>
        </authorList>
    </citation>
    <scope>NUCLEOTIDE SEQUENCE</scope>
    <source>
        <strain evidence="14">DSM 14337</strain>
    </source>
</reference>
<gene>
    <name evidence="14" type="ORF">AA14337_3302</name>
</gene>
<sequence length="374" mass="41097">MADLKDNMENGEPDGVEGNVLDQDSIDNMFGGAFDGPALPEESGLERMAKAGFVAYPRLPMLDSIFDRLTRLLSVSLRGYTSDTVDVTIDSKNSMRFGDFMERVPSSSMFAIFSAEQWESYGLIVIDSALSYALVDVILGGQNGSKVSAKVPENRPHTQIEKDLIEKILNVTLQDFSEAFSQVCEIDFKLERMEISSSFAGIARHSNAAIITRYHIDLSPERRGNLDIVFPYSSLDSVQGKLSQQFMGESFGKDTIWEDHLVSKIKATDIIVDAIFKEKDFPLGEIMNLKKGSTLVFPHTAGTPFRVRLQCDNTPLFEGEMGKDGSQMAVKVTERLIPPEDALLSAEDFSSIGLAPGDAPSMKNTVPPSSNNPS</sequence>
<keyword evidence="7" id="KW-0997">Cell inner membrane</keyword>
<keyword evidence="14" id="KW-0969">Cilium</keyword>
<evidence type="ECO:0000256" key="3">
    <source>
        <dbReference type="ARBA" id="ARBA00011049"/>
    </source>
</evidence>
<dbReference type="InterPro" id="IPR028976">
    <property type="entry name" value="CheC-like_sf"/>
</dbReference>
<keyword evidence="14" id="KW-0282">Flagellum</keyword>
<evidence type="ECO:0000256" key="6">
    <source>
        <dbReference type="ARBA" id="ARBA00022500"/>
    </source>
</evidence>
<feature type="region of interest" description="Disordered" evidence="12">
    <location>
        <begin position="353"/>
        <end position="374"/>
    </location>
</feature>
<comment type="similarity">
    <text evidence="3">Belongs to the FliM family.</text>
</comment>
<dbReference type="Pfam" id="PF01052">
    <property type="entry name" value="FliMN_C"/>
    <property type="match status" value="1"/>
</dbReference>
<keyword evidence="14" id="KW-0966">Cell projection</keyword>
<dbReference type="PRINTS" id="PR00955">
    <property type="entry name" value="FLGMOTORFLIM"/>
</dbReference>
<dbReference type="InterPro" id="IPR001543">
    <property type="entry name" value="FliN-like_C"/>
</dbReference>